<dbReference type="InterPro" id="IPR032710">
    <property type="entry name" value="NTF2-like_dom_sf"/>
</dbReference>
<dbReference type="AlphaFoldDB" id="A0A1M4EE22"/>
<reference evidence="1" key="1">
    <citation type="submission" date="2016-04" db="EMBL/GenBank/DDBJ databases">
        <authorList>
            <person name="Evans L.H."/>
            <person name="Alamgir A."/>
            <person name="Owens N."/>
            <person name="Weber N.D."/>
            <person name="Virtaneva K."/>
            <person name="Barbian K."/>
            <person name="Babar A."/>
            <person name="Rosenke K."/>
        </authorList>
    </citation>
    <scope>NUCLEOTIDE SEQUENCE</scope>
    <source>
        <strain evidence="1">Nono1</strain>
    </source>
</reference>
<evidence type="ECO:0000313" key="1">
    <source>
        <dbReference type="EMBL" id="SBO97165.1"/>
    </source>
</evidence>
<name>A0A1M4EE22_9ACTN</name>
<dbReference type="EMBL" id="LT559118">
    <property type="protein sequence ID" value="SBO97165.1"/>
    <property type="molecule type" value="Genomic_DNA"/>
</dbReference>
<dbReference type="Gene3D" id="3.10.450.50">
    <property type="match status" value="1"/>
</dbReference>
<organism evidence="1">
    <name type="scientific">Nonomuraea gerenzanensis</name>
    <dbReference type="NCBI Taxonomy" id="93944"/>
    <lineage>
        <taxon>Bacteria</taxon>
        <taxon>Bacillati</taxon>
        <taxon>Actinomycetota</taxon>
        <taxon>Actinomycetes</taxon>
        <taxon>Streptosporangiales</taxon>
        <taxon>Streptosporangiaceae</taxon>
        <taxon>Nonomuraea</taxon>
    </lineage>
</organism>
<accession>A0A1M4EE22</accession>
<sequence length="66" mass="7267">MQGATVTFEVEHLLFIRPDVAAVKVRQVHRNPDGTEEVGTPLFVMAKEDGQWRLTACQNAGVLSSD</sequence>
<proteinExistence type="predicted"/>
<gene>
    <name evidence="1" type="ORF">BN4615_P6681</name>
</gene>
<protein>
    <recommendedName>
        <fullName evidence="2">DUF4440 domain-containing protein</fullName>
    </recommendedName>
</protein>
<dbReference type="SUPFAM" id="SSF54427">
    <property type="entry name" value="NTF2-like"/>
    <property type="match status" value="1"/>
</dbReference>
<evidence type="ECO:0008006" key="2">
    <source>
        <dbReference type="Google" id="ProtNLM"/>
    </source>
</evidence>
<dbReference type="RefSeq" id="WP_225265946.1">
    <property type="nucleotide sequence ID" value="NZ_CP084058.1"/>
</dbReference>